<proteinExistence type="predicted"/>
<dbReference type="EMBL" id="CP010554">
    <property type="protein sequence ID" value="AJP49211.1"/>
    <property type="molecule type" value="Genomic_DNA"/>
</dbReference>
<gene>
    <name evidence="2" type="ORF">PG1C_13790</name>
</gene>
<evidence type="ECO:0000313" key="2">
    <source>
        <dbReference type="EMBL" id="AJP49211.1"/>
    </source>
</evidence>
<dbReference type="HOGENOM" id="CLU_2169045_0_0_4"/>
<dbReference type="RefSeq" id="WP_202635333.1">
    <property type="nucleotide sequence ID" value="NZ_CP010554.1"/>
</dbReference>
<feature type="region of interest" description="Disordered" evidence="1">
    <location>
        <begin position="38"/>
        <end position="73"/>
    </location>
</feature>
<dbReference type="KEGG" id="rbu:PG1C_13790"/>
<dbReference type="AlphaFoldDB" id="A0A0C5JPH5"/>
<dbReference type="Proteomes" id="UP000061603">
    <property type="component" value="Chromosome"/>
</dbReference>
<dbReference type="STRING" id="1565605.PG1C_13790"/>
<organism evidence="2 3">
    <name type="scientific">Rugosibacter aromaticivorans</name>
    <dbReference type="NCBI Taxonomy" id="1565605"/>
    <lineage>
        <taxon>Bacteria</taxon>
        <taxon>Pseudomonadati</taxon>
        <taxon>Pseudomonadota</taxon>
        <taxon>Betaproteobacteria</taxon>
        <taxon>Nitrosomonadales</taxon>
        <taxon>Sterolibacteriaceae</taxon>
        <taxon>Rugosibacter</taxon>
    </lineage>
</organism>
<evidence type="ECO:0000313" key="3">
    <source>
        <dbReference type="Proteomes" id="UP000061603"/>
    </source>
</evidence>
<sequence length="110" mass="12276">MANDAMETGRISIRLQHRDWWKARPIESADRRNIVTLKKGFSQPAVSSNSKTRAGDWKKDGSTGTDHPPTKKKAIRNSILLLSHAWPMAIATRYGKYRNAMCAPGTGILN</sequence>
<name>A0A0C5JPH5_9PROT</name>
<protein>
    <submittedName>
        <fullName evidence="2">Uncharacterized protein</fullName>
    </submittedName>
</protein>
<reference evidence="2 3" key="1">
    <citation type="journal article" date="2015" name="Genome Announc.">
        <title>Complete Genome Sequence of a Novel Bacterium within the Family Rhodocyclaceae That Degrades Polycyclic Aromatic Hydrocarbons.</title>
        <authorList>
            <person name="Singleton D.R."/>
            <person name="Dickey A.N."/>
            <person name="Scholl E.H."/>
            <person name="Wright F.A."/>
            <person name="Aitken M.D."/>
        </authorList>
    </citation>
    <scope>NUCLEOTIDE SEQUENCE [LARGE SCALE GENOMIC DNA]</scope>
    <source>
        <strain evidence="3">PG1-Ca6</strain>
    </source>
</reference>
<evidence type="ECO:0000256" key="1">
    <source>
        <dbReference type="SAM" id="MobiDB-lite"/>
    </source>
</evidence>
<accession>A0A0C5JPH5</accession>
<keyword evidence="3" id="KW-1185">Reference proteome</keyword>